<dbReference type="InterPro" id="IPR043150">
    <property type="entry name" value="Phytochrome_PHY_sf"/>
</dbReference>
<dbReference type="EMBL" id="JBHTLN010000007">
    <property type="protein sequence ID" value="MFD1123599.1"/>
    <property type="molecule type" value="Genomic_DNA"/>
</dbReference>
<evidence type="ECO:0000259" key="14">
    <source>
        <dbReference type="PROSITE" id="PS50046"/>
    </source>
</evidence>
<evidence type="ECO:0000256" key="13">
    <source>
        <dbReference type="ARBA" id="ARBA00023170"/>
    </source>
</evidence>
<keyword evidence="6" id="KW-0716">Sensory transduction</keyword>
<keyword evidence="7" id="KW-0808">Transferase</keyword>
<dbReference type="PROSITE" id="PS50109">
    <property type="entry name" value="HIS_KIN"/>
    <property type="match status" value="1"/>
</dbReference>
<dbReference type="Proteomes" id="UP001597206">
    <property type="component" value="Unassembled WGS sequence"/>
</dbReference>
<keyword evidence="8" id="KW-0547">Nucleotide-binding</keyword>
<dbReference type="SUPFAM" id="SSF55785">
    <property type="entry name" value="PYP-like sensor domain (PAS domain)"/>
    <property type="match status" value="1"/>
</dbReference>
<keyword evidence="9" id="KW-0418">Kinase</keyword>
<dbReference type="Pfam" id="PF00512">
    <property type="entry name" value="HisKA"/>
    <property type="match status" value="1"/>
</dbReference>
<dbReference type="PANTHER" id="PTHR43065">
    <property type="entry name" value="SENSOR HISTIDINE KINASE"/>
    <property type="match status" value="1"/>
</dbReference>
<dbReference type="RefSeq" id="WP_379035440.1">
    <property type="nucleotide sequence ID" value="NZ_JBHTLN010000007.1"/>
</dbReference>
<keyword evidence="13" id="KW-0675">Receptor</keyword>
<evidence type="ECO:0000256" key="12">
    <source>
        <dbReference type="ARBA" id="ARBA00023012"/>
    </source>
</evidence>
<comment type="similarity">
    <text evidence="2">In the N-terminal section; belongs to the phytochrome family.</text>
</comment>
<dbReference type="InterPro" id="IPR013654">
    <property type="entry name" value="PAS_2"/>
</dbReference>
<dbReference type="PROSITE" id="PS50046">
    <property type="entry name" value="PHYTOCHROME_2"/>
    <property type="match status" value="1"/>
</dbReference>
<evidence type="ECO:0000256" key="10">
    <source>
        <dbReference type="ARBA" id="ARBA00022840"/>
    </source>
</evidence>
<name>A0ABW3PD37_9PROT</name>
<dbReference type="SUPFAM" id="SSF55874">
    <property type="entry name" value="ATPase domain of HSP90 chaperone/DNA topoisomerase II/histidine kinase"/>
    <property type="match status" value="1"/>
</dbReference>
<dbReference type="InterPro" id="IPR013515">
    <property type="entry name" value="Phytochrome_cen-reg"/>
</dbReference>
<dbReference type="InterPro" id="IPR003594">
    <property type="entry name" value="HATPase_dom"/>
</dbReference>
<accession>A0ABW3PD37</accession>
<dbReference type="SMART" id="SM00388">
    <property type="entry name" value="HisKA"/>
    <property type="match status" value="1"/>
</dbReference>
<dbReference type="GO" id="GO:0005524">
    <property type="term" value="F:ATP binding"/>
    <property type="evidence" value="ECO:0007669"/>
    <property type="project" value="UniProtKB-KW"/>
</dbReference>
<dbReference type="EC" id="2.7.13.3" evidence="3"/>
<dbReference type="SUPFAM" id="SSF55781">
    <property type="entry name" value="GAF domain-like"/>
    <property type="match status" value="2"/>
</dbReference>
<evidence type="ECO:0000313" key="16">
    <source>
        <dbReference type="EMBL" id="MFD1123599.1"/>
    </source>
</evidence>
<dbReference type="Pfam" id="PF01590">
    <property type="entry name" value="GAF"/>
    <property type="match status" value="1"/>
</dbReference>
<evidence type="ECO:0000256" key="11">
    <source>
        <dbReference type="ARBA" id="ARBA00022991"/>
    </source>
</evidence>
<keyword evidence="12" id="KW-0902">Two-component regulatory system</keyword>
<dbReference type="InterPro" id="IPR003018">
    <property type="entry name" value="GAF"/>
</dbReference>
<proteinExistence type="inferred from homology"/>
<keyword evidence="4" id="KW-0600">Photoreceptor protein</keyword>
<evidence type="ECO:0000256" key="9">
    <source>
        <dbReference type="ARBA" id="ARBA00022777"/>
    </source>
</evidence>
<dbReference type="Pfam" id="PF00360">
    <property type="entry name" value="PHY"/>
    <property type="match status" value="1"/>
</dbReference>
<dbReference type="InterPro" id="IPR036890">
    <property type="entry name" value="HATPase_C_sf"/>
</dbReference>
<dbReference type="Pfam" id="PF08446">
    <property type="entry name" value="PAS_2"/>
    <property type="match status" value="1"/>
</dbReference>
<dbReference type="CDD" id="cd00082">
    <property type="entry name" value="HisKA"/>
    <property type="match status" value="1"/>
</dbReference>
<evidence type="ECO:0000313" key="17">
    <source>
        <dbReference type="Proteomes" id="UP001597206"/>
    </source>
</evidence>
<evidence type="ECO:0000256" key="6">
    <source>
        <dbReference type="ARBA" id="ARBA00022606"/>
    </source>
</evidence>
<protein>
    <recommendedName>
        <fullName evidence="3">histidine kinase</fullName>
        <ecNumber evidence="3">2.7.13.3</ecNumber>
    </recommendedName>
</protein>
<dbReference type="Gene3D" id="3.30.450.40">
    <property type="match status" value="1"/>
</dbReference>
<keyword evidence="5" id="KW-0597">Phosphoprotein</keyword>
<evidence type="ECO:0000256" key="2">
    <source>
        <dbReference type="ARBA" id="ARBA00006402"/>
    </source>
</evidence>
<feature type="domain" description="Histidine kinase" evidence="15">
    <location>
        <begin position="506"/>
        <end position="717"/>
    </location>
</feature>
<comment type="caution">
    <text evidence="16">The sequence shown here is derived from an EMBL/GenBank/DDBJ whole genome shotgun (WGS) entry which is preliminary data.</text>
</comment>
<dbReference type="Gene3D" id="3.30.450.20">
    <property type="entry name" value="PAS domain"/>
    <property type="match status" value="1"/>
</dbReference>
<dbReference type="Pfam" id="PF02518">
    <property type="entry name" value="HATPase_c"/>
    <property type="match status" value="1"/>
</dbReference>
<dbReference type="InterPro" id="IPR016132">
    <property type="entry name" value="Phyto_chromo_attachment"/>
</dbReference>
<dbReference type="PRINTS" id="PR01033">
    <property type="entry name" value="PHYTOCHROME"/>
</dbReference>
<keyword evidence="11" id="KW-0157">Chromophore</keyword>
<dbReference type="InterPro" id="IPR029016">
    <property type="entry name" value="GAF-like_dom_sf"/>
</dbReference>
<dbReference type="InterPro" id="IPR005467">
    <property type="entry name" value="His_kinase_dom"/>
</dbReference>
<dbReference type="PANTHER" id="PTHR43065:SF10">
    <property type="entry name" value="PEROXIDE STRESS-ACTIVATED HISTIDINE KINASE MAK3"/>
    <property type="match status" value="1"/>
</dbReference>
<evidence type="ECO:0000256" key="8">
    <source>
        <dbReference type="ARBA" id="ARBA00022741"/>
    </source>
</evidence>
<gene>
    <name evidence="16" type="ORF">ACFQ2T_13875</name>
</gene>
<dbReference type="SUPFAM" id="SSF47384">
    <property type="entry name" value="Homodimeric domain of signal transducing histidine kinase"/>
    <property type="match status" value="1"/>
</dbReference>
<keyword evidence="17" id="KW-1185">Reference proteome</keyword>
<dbReference type="SMART" id="SM00065">
    <property type="entry name" value="GAF"/>
    <property type="match status" value="1"/>
</dbReference>
<dbReference type="InterPro" id="IPR001294">
    <property type="entry name" value="Phytochrome"/>
</dbReference>
<evidence type="ECO:0000259" key="15">
    <source>
        <dbReference type="PROSITE" id="PS50109"/>
    </source>
</evidence>
<dbReference type="Gene3D" id="3.30.565.10">
    <property type="entry name" value="Histidine kinase-like ATPase, C-terminal domain"/>
    <property type="match status" value="1"/>
</dbReference>
<evidence type="ECO:0000256" key="1">
    <source>
        <dbReference type="ARBA" id="ARBA00000085"/>
    </source>
</evidence>
<dbReference type="InterPro" id="IPR003661">
    <property type="entry name" value="HisK_dim/P_dom"/>
</dbReference>
<dbReference type="InterPro" id="IPR036097">
    <property type="entry name" value="HisK_dim/P_sf"/>
</dbReference>
<evidence type="ECO:0000256" key="4">
    <source>
        <dbReference type="ARBA" id="ARBA00022543"/>
    </source>
</evidence>
<evidence type="ECO:0000256" key="3">
    <source>
        <dbReference type="ARBA" id="ARBA00012438"/>
    </source>
</evidence>
<comment type="catalytic activity">
    <reaction evidence="1">
        <text>ATP + protein L-histidine = ADP + protein N-phospho-L-histidine.</text>
        <dbReference type="EC" id="2.7.13.3"/>
    </reaction>
</comment>
<evidence type="ECO:0000256" key="5">
    <source>
        <dbReference type="ARBA" id="ARBA00022553"/>
    </source>
</evidence>
<organism evidence="16 17">
    <name type="scientific">Methylophilus flavus</name>
    <dbReference type="NCBI Taxonomy" id="640084"/>
    <lineage>
        <taxon>Bacteria</taxon>
        <taxon>Pseudomonadati</taxon>
        <taxon>Pseudomonadota</taxon>
        <taxon>Betaproteobacteria</taxon>
        <taxon>Nitrosomonadales</taxon>
        <taxon>Methylophilaceae</taxon>
        <taxon>Methylophilus</taxon>
    </lineage>
</organism>
<evidence type="ECO:0000256" key="7">
    <source>
        <dbReference type="ARBA" id="ARBA00022679"/>
    </source>
</evidence>
<dbReference type="InterPro" id="IPR035965">
    <property type="entry name" value="PAS-like_dom_sf"/>
</dbReference>
<keyword evidence="10 16" id="KW-0067">ATP-binding</keyword>
<feature type="domain" description="Phytochrome chromophore attachment site" evidence="14">
    <location>
        <begin position="139"/>
        <end position="294"/>
    </location>
</feature>
<dbReference type="Gene3D" id="3.30.450.270">
    <property type="match status" value="1"/>
</dbReference>
<dbReference type="Gene3D" id="1.10.287.130">
    <property type="match status" value="1"/>
</dbReference>
<dbReference type="SMART" id="SM00387">
    <property type="entry name" value="HATPase_c"/>
    <property type="match status" value="1"/>
</dbReference>
<sequence>MTQVTLDNCDQEPIHTPGAIQPNGALLGFALSGDLLYFTENAACILGTLPTSLQDIHLDAIPGAATLILQYLEEARNGQAILISHELHAADHKVYDLVIHMYAEIVIAEFEGRRQADDDTISFSVKVQKALNVIRQQKTIQAVLQAAAKEVKLLTGFDRVMSYVFHQDDSGHIVAEAKREDLDALVNRHYPASDIPPQARRLYIENTLRLISDVASTPIPLLSVGNRPLLDMSHCILRSVSPIHIEYLQNMGVGASMSISIVVNGRLWGLIACHHMSAKQVPYSIRMACDVLCQILGSTVNQLETKVAAEQKVLTSAERAQLSLKLINSEDYVQDLLASADSLKNIIQADGLLISFNGKVNAAGVSHELTTELVNWIETLPEDYFQFSAIQDAPDFFLTAGNGLTGALGFCIDRSHRSWIIYLRMEKVHTINWSGFPEKEYKVGPLGARLTPRGSFDEWKQTVKGQCEAWTPSDIEVAKDLQLDLMRVSNTKSAENNRIRTQLMAILGHDLRDPLNSISMANQFMEHQEGASKMRARIKSSTGRMNRLITDVMDMAKLDGGIGLRVSLIETNLTSLLSEIIEENRVGYPNSEIIPDISEITTHVDPDRISQVIANLISNARHHGEVGTPVKITLQQHERVITLAVKNKGKEIEPELTRILFDPFKRLSKQNDRNKTGMGLGLYISNEIIKAHNGEIIYHYDSELGEVVFTVKFATPSS</sequence>
<reference evidence="17" key="1">
    <citation type="journal article" date="2019" name="Int. J. Syst. Evol. Microbiol.">
        <title>The Global Catalogue of Microorganisms (GCM) 10K type strain sequencing project: providing services to taxonomists for standard genome sequencing and annotation.</title>
        <authorList>
            <consortium name="The Broad Institute Genomics Platform"/>
            <consortium name="The Broad Institute Genome Sequencing Center for Infectious Disease"/>
            <person name="Wu L."/>
            <person name="Ma J."/>
        </authorList>
    </citation>
    <scope>NUCLEOTIDE SEQUENCE [LARGE SCALE GENOMIC DNA]</scope>
    <source>
        <strain evidence="17">CCUG 58411</strain>
    </source>
</reference>